<dbReference type="AlphaFoldDB" id="A0A7X5UXN5"/>
<feature type="transmembrane region" description="Helical" evidence="6">
    <location>
        <begin position="396"/>
        <end position="415"/>
    </location>
</feature>
<feature type="transmembrane region" description="Helical" evidence="6">
    <location>
        <begin position="339"/>
        <end position="355"/>
    </location>
</feature>
<evidence type="ECO:0000256" key="6">
    <source>
        <dbReference type="SAM" id="Phobius"/>
    </source>
</evidence>
<evidence type="ECO:0000256" key="4">
    <source>
        <dbReference type="ARBA" id="ARBA00022989"/>
    </source>
</evidence>
<keyword evidence="4 6" id="KW-1133">Transmembrane helix</keyword>
<feature type="transmembrane region" description="Helical" evidence="6">
    <location>
        <begin position="124"/>
        <end position="143"/>
    </location>
</feature>
<feature type="transmembrane region" description="Helical" evidence="6">
    <location>
        <begin position="218"/>
        <end position="236"/>
    </location>
</feature>
<feature type="transmembrane region" description="Helical" evidence="6">
    <location>
        <begin position="367"/>
        <end position="390"/>
    </location>
</feature>
<keyword evidence="5 6" id="KW-0472">Membrane</keyword>
<keyword evidence="8" id="KW-1185">Reference proteome</keyword>
<keyword evidence="2" id="KW-1003">Cell membrane</keyword>
<feature type="transmembrane region" description="Helical" evidence="6">
    <location>
        <begin position="56"/>
        <end position="78"/>
    </location>
</feature>
<dbReference type="EMBL" id="JAASQV010000001">
    <property type="protein sequence ID" value="NIJ63646.1"/>
    <property type="molecule type" value="Genomic_DNA"/>
</dbReference>
<evidence type="ECO:0000256" key="2">
    <source>
        <dbReference type="ARBA" id="ARBA00022475"/>
    </source>
</evidence>
<evidence type="ECO:0000256" key="1">
    <source>
        <dbReference type="ARBA" id="ARBA00004651"/>
    </source>
</evidence>
<reference evidence="7 8" key="1">
    <citation type="submission" date="2020-03" db="EMBL/GenBank/DDBJ databases">
        <title>Genomic Encyclopedia of Type Strains, Phase IV (KMG-IV): sequencing the most valuable type-strain genomes for metagenomic binning, comparative biology and taxonomic classification.</title>
        <authorList>
            <person name="Goeker M."/>
        </authorList>
    </citation>
    <scope>NUCLEOTIDE SEQUENCE [LARGE SCALE GENOMIC DNA]</scope>
    <source>
        <strain evidence="7 8">DSM 4733</strain>
    </source>
</reference>
<feature type="transmembrane region" description="Helical" evidence="6">
    <location>
        <begin position="256"/>
        <end position="276"/>
    </location>
</feature>
<feature type="transmembrane region" description="Helical" evidence="6">
    <location>
        <begin position="184"/>
        <end position="206"/>
    </location>
</feature>
<name>A0A7X5UXN5_9SPHN</name>
<feature type="transmembrane region" description="Helical" evidence="6">
    <location>
        <begin position="155"/>
        <end position="178"/>
    </location>
</feature>
<keyword evidence="3 6" id="KW-0812">Transmembrane</keyword>
<evidence type="ECO:0000256" key="3">
    <source>
        <dbReference type="ARBA" id="ARBA00022692"/>
    </source>
</evidence>
<feature type="transmembrane region" description="Helical" evidence="6">
    <location>
        <begin position="18"/>
        <end position="44"/>
    </location>
</feature>
<dbReference type="InterPro" id="IPR050833">
    <property type="entry name" value="Poly_Biosynth_Transport"/>
</dbReference>
<evidence type="ECO:0000256" key="5">
    <source>
        <dbReference type="ARBA" id="ARBA00023136"/>
    </source>
</evidence>
<dbReference type="PANTHER" id="PTHR30250:SF11">
    <property type="entry name" value="O-ANTIGEN TRANSPORTER-RELATED"/>
    <property type="match status" value="1"/>
</dbReference>
<dbReference type="RefSeq" id="WP_167298127.1">
    <property type="nucleotide sequence ID" value="NZ_JAASQV010000001.1"/>
</dbReference>
<evidence type="ECO:0000313" key="8">
    <source>
        <dbReference type="Proteomes" id="UP000564677"/>
    </source>
</evidence>
<dbReference type="GO" id="GO:0005886">
    <property type="term" value="C:plasma membrane"/>
    <property type="evidence" value="ECO:0007669"/>
    <property type="project" value="UniProtKB-SubCell"/>
</dbReference>
<feature type="transmembrane region" description="Helical" evidence="6">
    <location>
        <begin position="99"/>
        <end position="118"/>
    </location>
</feature>
<feature type="transmembrane region" description="Helical" evidence="6">
    <location>
        <begin position="299"/>
        <end position="319"/>
    </location>
</feature>
<dbReference type="Proteomes" id="UP000564677">
    <property type="component" value="Unassembled WGS sequence"/>
</dbReference>
<dbReference type="PANTHER" id="PTHR30250">
    <property type="entry name" value="PST FAMILY PREDICTED COLANIC ACID TRANSPORTER"/>
    <property type="match status" value="1"/>
</dbReference>
<evidence type="ECO:0000313" key="7">
    <source>
        <dbReference type="EMBL" id="NIJ63646.1"/>
    </source>
</evidence>
<comment type="caution">
    <text evidence="7">The sequence shown here is derived from an EMBL/GenBank/DDBJ whole genome shotgun (WGS) entry which is preliminary data.</text>
</comment>
<protein>
    <submittedName>
        <fullName evidence="7">O-antigen/teichoic acid export membrane protein</fullName>
    </submittedName>
</protein>
<accession>A0A7X5UXN5</accession>
<comment type="subcellular location">
    <subcellularLocation>
        <location evidence="1">Cell membrane</location>
        <topology evidence="1">Multi-pass membrane protein</topology>
    </subcellularLocation>
</comment>
<gene>
    <name evidence="7" type="ORF">FHR20_000577</name>
</gene>
<feature type="transmembrane region" description="Helical" evidence="6">
    <location>
        <begin position="422"/>
        <end position="444"/>
    </location>
</feature>
<organism evidence="7 8">
    <name type="scientific">Sphingomonas leidyi</name>
    <dbReference type="NCBI Taxonomy" id="68569"/>
    <lineage>
        <taxon>Bacteria</taxon>
        <taxon>Pseudomonadati</taxon>
        <taxon>Pseudomonadota</taxon>
        <taxon>Alphaproteobacteria</taxon>
        <taxon>Sphingomonadales</taxon>
        <taxon>Sphingomonadaceae</taxon>
        <taxon>Sphingomonas</taxon>
    </lineage>
</organism>
<sequence>MAFINAQAARFAVARSNVLALAFAYAGSAVLQKGVGFILFLWLAHQLPVSDYARFGLLYALQSGVSALAMAGIVETAIGRLKVARDPERQRQLLAGANLVFLGTAMMSLLLAIVGFSWTNLFDTGALLVAAASGALIGFYTIQSQLSRIVERHRAALLVGLVAPLIGLSGGLAGYLLFGSSVGFFIGSAAGLVLALPLTLLTAIGFSRSIRDADVRYMAMHLAPYLLVALIDWFAGYGNTYLVKIFFSTDVVARFVFAYTLSSIMHLVATSLNQAWNPRVFRLIHDAPQQKVEVENRRFYLLQGLILGVAAGGILAFLPLALRIGGASFAHYQGIERETAILFVAYVLNIPWYHVQNYYYAHAKGALLMKISIGTSIAGLLLWIGAALTLGEWGPYVGFMLMMIAKMGGGVFWARREWKVRLLWHGPAAGLALLVLGELGGLLLA</sequence>
<proteinExistence type="predicted"/>